<dbReference type="GO" id="GO:0005829">
    <property type="term" value="C:cytosol"/>
    <property type="evidence" value="ECO:0007669"/>
    <property type="project" value="TreeGrafter"/>
</dbReference>
<name>A0A5C8JGW4_9BACT</name>
<dbReference type="CDD" id="cd24161">
    <property type="entry name" value="NUDIX_ADPRase_Ndx2"/>
    <property type="match status" value="1"/>
</dbReference>
<gene>
    <name evidence="9" type="ORF">FVR03_15070</name>
</gene>
<comment type="similarity">
    <text evidence="3">Belongs to the Nudix hydrolase family. NudK subfamily.</text>
</comment>
<evidence type="ECO:0000256" key="1">
    <source>
        <dbReference type="ARBA" id="ARBA00000847"/>
    </source>
</evidence>
<dbReference type="SUPFAM" id="SSF55811">
    <property type="entry name" value="Nudix"/>
    <property type="match status" value="1"/>
</dbReference>
<dbReference type="EMBL" id="VRTY01000059">
    <property type="protein sequence ID" value="TXK37560.1"/>
    <property type="molecule type" value="Genomic_DNA"/>
</dbReference>
<evidence type="ECO:0000256" key="6">
    <source>
        <dbReference type="ARBA" id="ARBA00032162"/>
    </source>
</evidence>
<dbReference type="AlphaFoldDB" id="A0A5C8JGW4"/>
<keyword evidence="5 9" id="KW-0378">Hydrolase</keyword>
<sequence length="185" mass="20902">MIDENHNPWTTLSSEKIYENPWITLREDQVLNPKGGKGIYGVVSMKNKAIGIIPIDDEGYTYLIGQYRYALNEYSWEIPMGGGLNEHDILESAKRELQEETGFTAAKWTNIARLHTSNSVTDEEGFVFLAQELTQGETAFEETEELQIKRVTLDEAVRMAMNNEITDAISVAGILKAALLLRNEF</sequence>
<dbReference type="PANTHER" id="PTHR11839">
    <property type="entry name" value="UDP/ADP-SUGAR PYROPHOSPHATASE"/>
    <property type="match status" value="1"/>
</dbReference>
<protein>
    <recommendedName>
        <fullName evidence="4">GDP-mannose pyrophosphatase</fullName>
    </recommendedName>
    <alternativeName>
        <fullName evidence="6">GDP-mannose hydrolase</fullName>
    </alternativeName>
    <alternativeName>
        <fullName evidence="7">GDPMK</fullName>
    </alternativeName>
</protein>
<dbReference type="PROSITE" id="PS51462">
    <property type="entry name" value="NUDIX"/>
    <property type="match status" value="1"/>
</dbReference>
<proteinExistence type="inferred from homology"/>
<keyword evidence="10" id="KW-1185">Reference proteome</keyword>
<comment type="caution">
    <text evidence="9">The sequence shown here is derived from an EMBL/GenBank/DDBJ whole genome shotgun (WGS) entry which is preliminary data.</text>
</comment>
<evidence type="ECO:0000256" key="5">
    <source>
        <dbReference type="ARBA" id="ARBA00022801"/>
    </source>
</evidence>
<dbReference type="InterPro" id="IPR015797">
    <property type="entry name" value="NUDIX_hydrolase-like_dom_sf"/>
</dbReference>
<feature type="domain" description="Nudix hydrolase" evidence="8">
    <location>
        <begin position="45"/>
        <end position="173"/>
    </location>
</feature>
<evidence type="ECO:0000313" key="10">
    <source>
        <dbReference type="Proteomes" id="UP000321926"/>
    </source>
</evidence>
<evidence type="ECO:0000313" key="9">
    <source>
        <dbReference type="EMBL" id="TXK37560.1"/>
    </source>
</evidence>
<dbReference type="Proteomes" id="UP000321926">
    <property type="component" value="Unassembled WGS sequence"/>
</dbReference>
<dbReference type="OrthoDB" id="9806150at2"/>
<evidence type="ECO:0000256" key="4">
    <source>
        <dbReference type="ARBA" id="ARBA00016377"/>
    </source>
</evidence>
<evidence type="ECO:0000256" key="3">
    <source>
        <dbReference type="ARBA" id="ARBA00007275"/>
    </source>
</evidence>
<evidence type="ECO:0000256" key="7">
    <source>
        <dbReference type="ARBA" id="ARBA00032272"/>
    </source>
</evidence>
<organism evidence="9 10">
    <name type="scientific">Pontibacter qinzhouensis</name>
    <dbReference type="NCBI Taxonomy" id="2603253"/>
    <lineage>
        <taxon>Bacteria</taxon>
        <taxon>Pseudomonadati</taxon>
        <taxon>Bacteroidota</taxon>
        <taxon>Cytophagia</taxon>
        <taxon>Cytophagales</taxon>
        <taxon>Hymenobacteraceae</taxon>
        <taxon>Pontibacter</taxon>
    </lineage>
</organism>
<dbReference type="GO" id="GO:0006753">
    <property type="term" value="P:nucleoside phosphate metabolic process"/>
    <property type="evidence" value="ECO:0007669"/>
    <property type="project" value="TreeGrafter"/>
</dbReference>
<accession>A0A5C8JGW4</accession>
<dbReference type="InterPro" id="IPR000086">
    <property type="entry name" value="NUDIX_hydrolase_dom"/>
</dbReference>
<dbReference type="GO" id="GO:0016787">
    <property type="term" value="F:hydrolase activity"/>
    <property type="evidence" value="ECO:0007669"/>
    <property type="project" value="UniProtKB-KW"/>
</dbReference>
<evidence type="ECO:0000259" key="8">
    <source>
        <dbReference type="PROSITE" id="PS51462"/>
    </source>
</evidence>
<dbReference type="RefSeq" id="WP_147922587.1">
    <property type="nucleotide sequence ID" value="NZ_VRTY01000059.1"/>
</dbReference>
<dbReference type="Gene3D" id="3.90.79.10">
    <property type="entry name" value="Nucleoside Triphosphate Pyrophosphohydrolase"/>
    <property type="match status" value="1"/>
</dbReference>
<dbReference type="Pfam" id="PF00293">
    <property type="entry name" value="NUDIX"/>
    <property type="match status" value="1"/>
</dbReference>
<comment type="catalytic activity">
    <reaction evidence="1">
        <text>GDP-alpha-D-mannose + H2O = alpha-D-mannose 1-phosphate + GMP + 2 H(+)</text>
        <dbReference type="Rhea" id="RHEA:27978"/>
        <dbReference type="ChEBI" id="CHEBI:15377"/>
        <dbReference type="ChEBI" id="CHEBI:15378"/>
        <dbReference type="ChEBI" id="CHEBI:57527"/>
        <dbReference type="ChEBI" id="CHEBI:58115"/>
        <dbReference type="ChEBI" id="CHEBI:58409"/>
    </reaction>
</comment>
<dbReference type="PANTHER" id="PTHR11839:SF18">
    <property type="entry name" value="NUDIX HYDROLASE DOMAIN-CONTAINING PROTEIN"/>
    <property type="match status" value="1"/>
</dbReference>
<evidence type="ECO:0000256" key="2">
    <source>
        <dbReference type="ARBA" id="ARBA00001946"/>
    </source>
</evidence>
<comment type="cofactor">
    <cofactor evidence="2">
        <name>Mg(2+)</name>
        <dbReference type="ChEBI" id="CHEBI:18420"/>
    </cofactor>
</comment>
<dbReference type="GO" id="GO:0019693">
    <property type="term" value="P:ribose phosphate metabolic process"/>
    <property type="evidence" value="ECO:0007669"/>
    <property type="project" value="TreeGrafter"/>
</dbReference>
<reference evidence="9 10" key="1">
    <citation type="submission" date="2019-08" db="EMBL/GenBank/DDBJ databases">
        <authorList>
            <person name="Shi S."/>
        </authorList>
    </citation>
    <scope>NUCLEOTIDE SEQUENCE [LARGE SCALE GENOMIC DNA]</scope>
    <source>
        <strain evidence="9 10">GY10130</strain>
    </source>
</reference>